<feature type="binding site" evidence="11">
    <location>
        <begin position="7"/>
        <end position="14"/>
    </location>
    <ligand>
        <name>ATP</name>
        <dbReference type="ChEBI" id="CHEBI:30616"/>
    </ligand>
</feature>
<dbReference type="GO" id="GO:0006227">
    <property type="term" value="P:dUDP biosynthetic process"/>
    <property type="evidence" value="ECO:0007669"/>
    <property type="project" value="TreeGrafter"/>
</dbReference>
<dbReference type="GO" id="GO:0005737">
    <property type="term" value="C:cytoplasm"/>
    <property type="evidence" value="ECO:0007669"/>
    <property type="project" value="TreeGrafter"/>
</dbReference>
<sequence>MYIVFEGIDGAGKSTQINLLKEFLEANGLEVECVVEPTDSEVGKLIRRILQRPDSTTDHVQKTLGLLFAADRMLIMDKLSDDKKVILSDRSFISSLAYQEHADWIKVLNKYAKKPDLVLLLDLDVKKSVSRSSGEDEFENEEFLTNVRANYLEIIKDFNHEIIDANKGINKVSSDIKKAVAPHVGLCKDCIL</sequence>
<gene>
    <name evidence="11" type="primary">tmk</name>
    <name evidence="13" type="ORF">SAMN02910315_01050</name>
</gene>
<dbReference type="InterPro" id="IPR018094">
    <property type="entry name" value="Thymidylate_kinase"/>
</dbReference>
<dbReference type="InterPro" id="IPR039430">
    <property type="entry name" value="Thymidylate_kin-like_dom"/>
</dbReference>
<dbReference type="PROSITE" id="PS01331">
    <property type="entry name" value="THYMIDYLATE_KINASE"/>
    <property type="match status" value="1"/>
</dbReference>
<dbReference type="InterPro" id="IPR018095">
    <property type="entry name" value="Thymidylate_kin_CS"/>
</dbReference>
<evidence type="ECO:0000256" key="7">
    <source>
        <dbReference type="ARBA" id="ARBA00022777"/>
    </source>
</evidence>
<evidence type="ECO:0000256" key="10">
    <source>
        <dbReference type="ARBA" id="ARBA00048743"/>
    </source>
</evidence>
<proteinExistence type="inferred from homology"/>
<dbReference type="STRING" id="230361.sm9_0501"/>
<dbReference type="Pfam" id="PF02223">
    <property type="entry name" value="Thymidylate_kin"/>
    <property type="match status" value="1"/>
</dbReference>
<comment type="catalytic activity">
    <reaction evidence="10 11">
        <text>dTMP + ATP = dTDP + ADP</text>
        <dbReference type="Rhea" id="RHEA:13517"/>
        <dbReference type="ChEBI" id="CHEBI:30616"/>
        <dbReference type="ChEBI" id="CHEBI:58369"/>
        <dbReference type="ChEBI" id="CHEBI:63528"/>
        <dbReference type="ChEBI" id="CHEBI:456216"/>
        <dbReference type="EC" id="2.7.4.9"/>
    </reaction>
</comment>
<dbReference type="SUPFAM" id="SSF52540">
    <property type="entry name" value="P-loop containing nucleoside triphosphate hydrolases"/>
    <property type="match status" value="1"/>
</dbReference>
<dbReference type="GO" id="GO:0006233">
    <property type="term" value="P:dTDP biosynthetic process"/>
    <property type="evidence" value="ECO:0007669"/>
    <property type="project" value="InterPro"/>
</dbReference>
<evidence type="ECO:0000256" key="4">
    <source>
        <dbReference type="ARBA" id="ARBA00022679"/>
    </source>
</evidence>
<feature type="domain" description="Thymidylate kinase-like" evidence="12">
    <location>
        <begin position="5"/>
        <end position="176"/>
    </location>
</feature>
<evidence type="ECO:0000256" key="9">
    <source>
        <dbReference type="ARBA" id="ARBA00029962"/>
    </source>
</evidence>
<dbReference type="GO" id="GO:0006235">
    <property type="term" value="P:dTTP biosynthetic process"/>
    <property type="evidence" value="ECO:0007669"/>
    <property type="project" value="UniProtKB-UniRule"/>
</dbReference>
<dbReference type="RefSeq" id="WP_149731621.1">
    <property type="nucleotide sequence ID" value="NZ_FMXB01000006.1"/>
</dbReference>
<accession>A0A1G5VZF5</accession>
<dbReference type="OrthoDB" id="43083at2157"/>
<dbReference type="PANTHER" id="PTHR10344">
    <property type="entry name" value="THYMIDYLATE KINASE"/>
    <property type="match status" value="1"/>
</dbReference>
<evidence type="ECO:0000259" key="12">
    <source>
        <dbReference type="Pfam" id="PF02223"/>
    </source>
</evidence>
<evidence type="ECO:0000313" key="13">
    <source>
        <dbReference type="EMBL" id="SDA51252.1"/>
    </source>
</evidence>
<evidence type="ECO:0000256" key="2">
    <source>
        <dbReference type="ARBA" id="ARBA00012980"/>
    </source>
</evidence>
<dbReference type="NCBIfam" id="TIGR00041">
    <property type="entry name" value="DTMP_kinase"/>
    <property type="match status" value="1"/>
</dbReference>
<keyword evidence="8 11" id="KW-0067">ATP-binding</keyword>
<dbReference type="InterPro" id="IPR027417">
    <property type="entry name" value="P-loop_NTPase"/>
</dbReference>
<keyword evidence="5 11" id="KW-0545">Nucleotide biosynthesis</keyword>
<dbReference type="EC" id="2.7.4.9" evidence="2 11"/>
<evidence type="ECO:0000256" key="11">
    <source>
        <dbReference type="HAMAP-Rule" id="MF_00165"/>
    </source>
</evidence>
<evidence type="ECO:0000256" key="3">
    <source>
        <dbReference type="ARBA" id="ARBA00013355"/>
    </source>
</evidence>
<dbReference type="EMBL" id="FMXB01000006">
    <property type="protein sequence ID" value="SDA51252.1"/>
    <property type="molecule type" value="Genomic_DNA"/>
</dbReference>
<dbReference type="PANTHER" id="PTHR10344:SF4">
    <property type="entry name" value="UMP-CMP KINASE 2, MITOCHONDRIAL"/>
    <property type="match status" value="1"/>
</dbReference>
<evidence type="ECO:0000256" key="8">
    <source>
        <dbReference type="ARBA" id="ARBA00022840"/>
    </source>
</evidence>
<dbReference type="CDD" id="cd01672">
    <property type="entry name" value="TMPK"/>
    <property type="match status" value="1"/>
</dbReference>
<name>A0A1G5VZF5_9EURY</name>
<dbReference type="GO" id="GO:0004798">
    <property type="term" value="F:dTMP kinase activity"/>
    <property type="evidence" value="ECO:0007669"/>
    <property type="project" value="UniProtKB-UniRule"/>
</dbReference>
<comment type="similarity">
    <text evidence="1 11">Belongs to the thymidylate kinase family.</text>
</comment>
<protein>
    <recommendedName>
        <fullName evidence="3 11">Probable thymidylate kinase</fullName>
        <ecNumber evidence="2 11">2.7.4.9</ecNumber>
    </recommendedName>
    <alternativeName>
        <fullName evidence="9 11">dTMP kinase</fullName>
    </alternativeName>
</protein>
<dbReference type="Proteomes" id="UP000323439">
    <property type="component" value="Unassembled WGS sequence"/>
</dbReference>
<keyword evidence="4 11" id="KW-0808">Transferase</keyword>
<dbReference type="Gene3D" id="3.40.50.300">
    <property type="entry name" value="P-loop containing nucleotide triphosphate hydrolases"/>
    <property type="match status" value="1"/>
</dbReference>
<keyword evidence="7 11" id="KW-0418">Kinase</keyword>
<keyword evidence="6 11" id="KW-0547">Nucleotide-binding</keyword>
<dbReference type="GO" id="GO:0005524">
    <property type="term" value="F:ATP binding"/>
    <property type="evidence" value="ECO:0007669"/>
    <property type="project" value="UniProtKB-UniRule"/>
</dbReference>
<evidence type="ECO:0000256" key="1">
    <source>
        <dbReference type="ARBA" id="ARBA00009776"/>
    </source>
</evidence>
<evidence type="ECO:0000313" key="14">
    <source>
        <dbReference type="Proteomes" id="UP000323439"/>
    </source>
</evidence>
<keyword evidence="14" id="KW-1185">Reference proteome</keyword>
<evidence type="ECO:0000256" key="5">
    <source>
        <dbReference type="ARBA" id="ARBA00022727"/>
    </source>
</evidence>
<dbReference type="AlphaFoldDB" id="A0A1G5VZF5"/>
<dbReference type="HAMAP" id="MF_00165">
    <property type="entry name" value="Thymidylate_kinase"/>
    <property type="match status" value="1"/>
</dbReference>
<evidence type="ECO:0000256" key="6">
    <source>
        <dbReference type="ARBA" id="ARBA00022741"/>
    </source>
</evidence>
<organism evidence="13 14">
    <name type="scientific">Methanobrevibacter millerae</name>
    <dbReference type="NCBI Taxonomy" id="230361"/>
    <lineage>
        <taxon>Archaea</taxon>
        <taxon>Methanobacteriati</taxon>
        <taxon>Methanobacteriota</taxon>
        <taxon>Methanomada group</taxon>
        <taxon>Methanobacteria</taxon>
        <taxon>Methanobacteriales</taxon>
        <taxon>Methanobacteriaceae</taxon>
        <taxon>Methanobrevibacter</taxon>
    </lineage>
</organism>
<reference evidence="13 14" key="1">
    <citation type="submission" date="2016-10" db="EMBL/GenBank/DDBJ databases">
        <authorList>
            <person name="Varghese N."/>
            <person name="Submissions S."/>
        </authorList>
    </citation>
    <scope>NUCLEOTIDE SEQUENCE [LARGE SCALE GENOMIC DNA]</scope>
    <source>
        <strain evidence="13 14">DSM 16643</strain>
    </source>
</reference>